<keyword evidence="2" id="KW-1185">Reference proteome</keyword>
<reference evidence="3" key="1">
    <citation type="submission" date="2017-02" db="UniProtKB">
        <authorList>
            <consortium name="WormBaseParasite"/>
        </authorList>
    </citation>
    <scope>IDENTIFICATION</scope>
</reference>
<reference evidence="1 2" key="2">
    <citation type="submission" date="2018-11" db="EMBL/GenBank/DDBJ databases">
        <authorList>
            <consortium name="Pathogen Informatics"/>
        </authorList>
    </citation>
    <scope>NUCLEOTIDE SEQUENCE [LARGE SCALE GENOMIC DNA]</scope>
</reference>
<accession>A0A0M3K917</accession>
<protein>
    <submittedName>
        <fullName evidence="1 3">Uncharacterized protein</fullName>
    </submittedName>
</protein>
<dbReference type="Proteomes" id="UP000267096">
    <property type="component" value="Unassembled WGS sequence"/>
</dbReference>
<dbReference type="WBParaSite" id="ASIM_0001745901-mRNA-1">
    <property type="protein sequence ID" value="ASIM_0001745901-mRNA-1"/>
    <property type="gene ID" value="ASIM_0001745901"/>
</dbReference>
<dbReference type="AlphaFoldDB" id="A0A0M3K917"/>
<dbReference type="EMBL" id="UYRR01033496">
    <property type="protein sequence ID" value="VDK58907.1"/>
    <property type="molecule type" value="Genomic_DNA"/>
</dbReference>
<name>A0A0M3K917_ANISI</name>
<evidence type="ECO:0000313" key="3">
    <source>
        <dbReference type="WBParaSite" id="ASIM_0001745901-mRNA-1"/>
    </source>
</evidence>
<evidence type="ECO:0000313" key="2">
    <source>
        <dbReference type="Proteomes" id="UP000267096"/>
    </source>
</evidence>
<gene>
    <name evidence="1" type="ORF">ASIM_LOCUS16865</name>
</gene>
<sequence>MSKFRISVLERPSNYASYNKRTLSGTGREHQRSTQKFAELDDIRRLKAEKKDQTVNKNKKKMVVALKMESKK</sequence>
<organism evidence="3">
    <name type="scientific">Anisakis simplex</name>
    <name type="common">Herring worm</name>
    <dbReference type="NCBI Taxonomy" id="6269"/>
    <lineage>
        <taxon>Eukaryota</taxon>
        <taxon>Metazoa</taxon>
        <taxon>Ecdysozoa</taxon>
        <taxon>Nematoda</taxon>
        <taxon>Chromadorea</taxon>
        <taxon>Rhabditida</taxon>
        <taxon>Spirurina</taxon>
        <taxon>Ascaridomorpha</taxon>
        <taxon>Ascaridoidea</taxon>
        <taxon>Anisakidae</taxon>
        <taxon>Anisakis</taxon>
        <taxon>Anisakis simplex complex</taxon>
    </lineage>
</organism>
<proteinExistence type="predicted"/>
<evidence type="ECO:0000313" key="1">
    <source>
        <dbReference type="EMBL" id="VDK58907.1"/>
    </source>
</evidence>